<sequence>MRETCSSCSESSPDGELPAAFALAAAEGARRALPPRGRGVFVLSIAGDPARGAAVGRDLSPRSLVAVRGFETLAAEPSGLGFRGFVVVEAMDGEECEKEEE</sequence>
<organism evidence="1">
    <name type="scientific">Arundo donax</name>
    <name type="common">Giant reed</name>
    <name type="synonym">Donax arundinaceus</name>
    <dbReference type="NCBI Taxonomy" id="35708"/>
    <lineage>
        <taxon>Eukaryota</taxon>
        <taxon>Viridiplantae</taxon>
        <taxon>Streptophyta</taxon>
        <taxon>Embryophyta</taxon>
        <taxon>Tracheophyta</taxon>
        <taxon>Spermatophyta</taxon>
        <taxon>Magnoliopsida</taxon>
        <taxon>Liliopsida</taxon>
        <taxon>Poales</taxon>
        <taxon>Poaceae</taxon>
        <taxon>PACMAD clade</taxon>
        <taxon>Arundinoideae</taxon>
        <taxon>Arundineae</taxon>
        <taxon>Arundo</taxon>
    </lineage>
</organism>
<dbReference type="EMBL" id="GBRH01183674">
    <property type="protein sequence ID" value="JAE14222.1"/>
    <property type="molecule type" value="Transcribed_RNA"/>
</dbReference>
<protein>
    <submittedName>
        <fullName evidence="1">Uncharacterized protein</fullName>
    </submittedName>
</protein>
<name>A0A0A9FPK2_ARUDO</name>
<dbReference type="AlphaFoldDB" id="A0A0A9FPK2"/>
<proteinExistence type="predicted"/>
<evidence type="ECO:0000313" key="1">
    <source>
        <dbReference type="EMBL" id="JAE14222.1"/>
    </source>
</evidence>
<accession>A0A0A9FPK2</accession>
<reference evidence="1" key="1">
    <citation type="submission" date="2014-09" db="EMBL/GenBank/DDBJ databases">
        <authorList>
            <person name="Magalhaes I.L.F."/>
            <person name="Oliveira U."/>
            <person name="Santos F.R."/>
            <person name="Vidigal T.H.D.A."/>
            <person name="Brescovit A.D."/>
            <person name="Santos A.J."/>
        </authorList>
    </citation>
    <scope>NUCLEOTIDE SEQUENCE</scope>
    <source>
        <tissue evidence="1">Shoot tissue taken approximately 20 cm above the soil surface</tissue>
    </source>
</reference>
<reference evidence="1" key="2">
    <citation type="journal article" date="2015" name="Data Brief">
        <title>Shoot transcriptome of the giant reed, Arundo donax.</title>
        <authorList>
            <person name="Barrero R.A."/>
            <person name="Guerrero F.D."/>
            <person name="Moolhuijzen P."/>
            <person name="Goolsby J.A."/>
            <person name="Tidwell J."/>
            <person name="Bellgard S.E."/>
            <person name="Bellgard M.I."/>
        </authorList>
    </citation>
    <scope>NUCLEOTIDE SEQUENCE</scope>
    <source>
        <tissue evidence="1">Shoot tissue taken approximately 20 cm above the soil surface</tissue>
    </source>
</reference>